<dbReference type="GO" id="GO:0019843">
    <property type="term" value="F:rRNA binding"/>
    <property type="evidence" value="ECO:0007669"/>
    <property type="project" value="UniProtKB-UniRule"/>
</dbReference>
<comment type="function">
    <text evidence="5">One of the proteins that surrounds the polypeptide exit tunnel on the outside of the subunit.</text>
</comment>
<protein>
    <recommendedName>
        <fullName evidence="4 5">Large ribosomal subunit protein uL24</fullName>
    </recommendedName>
</protein>
<sequence length="107" mass="11882">MKLKKGDQVQIIAGKGAAGNKVVTGKVLKVFLKKDRVLVEGYNMIKRHRKPTSKSPQGGIIEKEAPIHVSNVMLVSPKSGKITRVGAKFLENNKKVRYSRTLQEEID</sequence>
<dbReference type="InterPro" id="IPR008991">
    <property type="entry name" value="Translation_prot_SH3-like_sf"/>
</dbReference>
<evidence type="ECO:0000256" key="5">
    <source>
        <dbReference type="HAMAP-Rule" id="MF_01326"/>
    </source>
</evidence>
<keyword evidence="5" id="KW-0694">RNA-binding</keyword>
<evidence type="ECO:0000256" key="2">
    <source>
        <dbReference type="ARBA" id="ARBA00022980"/>
    </source>
</evidence>
<accession>A0A1F7FDR1</accession>
<comment type="caution">
    <text evidence="7">The sequence shown here is derived from an EMBL/GenBank/DDBJ whole genome shotgun (WGS) entry which is preliminary data.</text>
</comment>
<dbReference type="SUPFAM" id="SSF50104">
    <property type="entry name" value="Translation proteins SH3-like domain"/>
    <property type="match status" value="1"/>
</dbReference>
<keyword evidence="3 5" id="KW-0687">Ribonucleoprotein</keyword>
<dbReference type="EMBL" id="MFYX01000067">
    <property type="protein sequence ID" value="OGK04617.1"/>
    <property type="molecule type" value="Genomic_DNA"/>
</dbReference>
<name>A0A1F7FDR1_UNCRA</name>
<dbReference type="Gene3D" id="2.30.30.30">
    <property type="match status" value="1"/>
</dbReference>
<evidence type="ECO:0000256" key="1">
    <source>
        <dbReference type="ARBA" id="ARBA00010618"/>
    </source>
</evidence>
<dbReference type="InterPro" id="IPR057264">
    <property type="entry name" value="Ribosomal_uL24_C"/>
</dbReference>
<keyword evidence="5" id="KW-0699">rRNA-binding</keyword>
<feature type="domain" description="Large ribosomal subunit protein uL24 C-terminal" evidence="6">
    <location>
        <begin position="43"/>
        <end position="106"/>
    </location>
</feature>
<proteinExistence type="inferred from homology"/>
<dbReference type="InterPro" id="IPR041988">
    <property type="entry name" value="Ribosomal_uL24_KOW"/>
</dbReference>
<comment type="similarity">
    <text evidence="1 5">Belongs to the universal ribosomal protein uL24 family.</text>
</comment>
<dbReference type="CDD" id="cd06089">
    <property type="entry name" value="KOW_RPL26"/>
    <property type="match status" value="1"/>
</dbReference>
<dbReference type="GO" id="GO:0006412">
    <property type="term" value="P:translation"/>
    <property type="evidence" value="ECO:0007669"/>
    <property type="project" value="UniProtKB-UniRule"/>
</dbReference>
<dbReference type="Pfam" id="PF17136">
    <property type="entry name" value="ribosomal_L24"/>
    <property type="match status" value="1"/>
</dbReference>
<dbReference type="HAMAP" id="MF_01326_B">
    <property type="entry name" value="Ribosomal_uL24_B"/>
    <property type="match status" value="1"/>
</dbReference>
<evidence type="ECO:0000256" key="4">
    <source>
        <dbReference type="ARBA" id="ARBA00035206"/>
    </source>
</evidence>
<dbReference type="PANTHER" id="PTHR12903">
    <property type="entry name" value="MITOCHONDRIAL RIBOSOMAL PROTEIN L24"/>
    <property type="match status" value="1"/>
</dbReference>
<dbReference type="Proteomes" id="UP000179243">
    <property type="component" value="Unassembled WGS sequence"/>
</dbReference>
<evidence type="ECO:0000313" key="8">
    <source>
        <dbReference type="Proteomes" id="UP000179243"/>
    </source>
</evidence>
<evidence type="ECO:0000256" key="3">
    <source>
        <dbReference type="ARBA" id="ARBA00023274"/>
    </source>
</evidence>
<comment type="function">
    <text evidence="5">One of two assembly initiator proteins, it binds directly to the 5'-end of the 23S rRNA, where it nucleates assembly of the 50S subunit.</text>
</comment>
<gene>
    <name evidence="5" type="primary">rplX</name>
    <name evidence="7" type="ORF">A2519_20780</name>
</gene>
<dbReference type="InterPro" id="IPR003256">
    <property type="entry name" value="Ribosomal_uL24"/>
</dbReference>
<dbReference type="NCBIfam" id="TIGR01079">
    <property type="entry name" value="rplX_bact"/>
    <property type="match status" value="1"/>
</dbReference>
<reference evidence="7 8" key="1">
    <citation type="journal article" date="2016" name="Nat. Commun.">
        <title>Thousands of microbial genomes shed light on interconnected biogeochemical processes in an aquifer system.</title>
        <authorList>
            <person name="Anantharaman K."/>
            <person name="Brown C.T."/>
            <person name="Hug L.A."/>
            <person name="Sharon I."/>
            <person name="Castelle C.J."/>
            <person name="Probst A.J."/>
            <person name="Thomas B.C."/>
            <person name="Singh A."/>
            <person name="Wilkins M.J."/>
            <person name="Karaoz U."/>
            <person name="Brodie E.L."/>
            <person name="Williams K.H."/>
            <person name="Hubbard S.S."/>
            <person name="Banfield J.F."/>
        </authorList>
    </citation>
    <scope>NUCLEOTIDE SEQUENCE [LARGE SCALE GENOMIC DNA]</scope>
</reference>
<evidence type="ECO:0000313" key="7">
    <source>
        <dbReference type="EMBL" id="OGK04617.1"/>
    </source>
</evidence>
<dbReference type="GO" id="GO:0003735">
    <property type="term" value="F:structural constituent of ribosome"/>
    <property type="evidence" value="ECO:0007669"/>
    <property type="project" value="InterPro"/>
</dbReference>
<evidence type="ECO:0000259" key="6">
    <source>
        <dbReference type="Pfam" id="PF17136"/>
    </source>
</evidence>
<organism evidence="7 8">
    <name type="scientific">Candidatus Raymondbacteria bacterium RIFOXYD12_FULL_49_13</name>
    <dbReference type="NCBI Taxonomy" id="1817890"/>
    <lineage>
        <taxon>Bacteria</taxon>
        <taxon>Raymondiibacteriota</taxon>
    </lineage>
</organism>
<dbReference type="GO" id="GO:0005840">
    <property type="term" value="C:ribosome"/>
    <property type="evidence" value="ECO:0007669"/>
    <property type="project" value="UniProtKB-KW"/>
</dbReference>
<dbReference type="InterPro" id="IPR014722">
    <property type="entry name" value="Rib_uL2_dom2"/>
</dbReference>
<dbReference type="GO" id="GO:1990904">
    <property type="term" value="C:ribonucleoprotein complex"/>
    <property type="evidence" value="ECO:0007669"/>
    <property type="project" value="UniProtKB-KW"/>
</dbReference>
<comment type="subunit">
    <text evidence="5">Part of the 50S ribosomal subunit.</text>
</comment>
<dbReference type="AlphaFoldDB" id="A0A1F7FDR1"/>
<keyword evidence="2 5" id="KW-0689">Ribosomal protein</keyword>